<accession>A0ABT8GPW3</accession>
<evidence type="ECO:0008006" key="3">
    <source>
        <dbReference type="Google" id="ProtNLM"/>
    </source>
</evidence>
<organism evidence="1 2">
    <name type="scientific">Ureibacillus aquaedulcis</name>
    <dbReference type="NCBI Taxonomy" id="3058421"/>
    <lineage>
        <taxon>Bacteria</taxon>
        <taxon>Bacillati</taxon>
        <taxon>Bacillota</taxon>
        <taxon>Bacilli</taxon>
        <taxon>Bacillales</taxon>
        <taxon>Caryophanaceae</taxon>
        <taxon>Ureibacillus</taxon>
    </lineage>
</organism>
<protein>
    <recommendedName>
        <fullName evidence="3">DUF1508 domain-containing protein</fullName>
    </recommendedName>
</protein>
<reference evidence="1" key="1">
    <citation type="submission" date="2023-07" db="EMBL/GenBank/DDBJ databases">
        <title>Ureibacillus sp. isolated from freshwater well.</title>
        <authorList>
            <person name="Kirdat K."/>
            <person name="Bhatt A."/>
            <person name="Teware R."/>
            <person name="Bhavsar Y."/>
            <person name="Yadav A."/>
        </authorList>
    </citation>
    <scope>NUCLEOTIDE SEQUENCE</scope>
    <source>
        <strain evidence="1">BA0131</strain>
    </source>
</reference>
<keyword evidence="2" id="KW-1185">Reference proteome</keyword>
<evidence type="ECO:0000313" key="2">
    <source>
        <dbReference type="Proteomes" id="UP001172743"/>
    </source>
</evidence>
<proteinExistence type="predicted"/>
<name>A0ABT8GPW3_9BACL</name>
<gene>
    <name evidence="1" type="ORF">QYB95_07890</name>
</gene>
<sequence>MWVITVFENNTYRMFEYESEKQANLALEGLKSSAILSYTN</sequence>
<evidence type="ECO:0000313" key="1">
    <source>
        <dbReference type="EMBL" id="MDN4493453.1"/>
    </source>
</evidence>
<comment type="caution">
    <text evidence="1">The sequence shown here is derived from an EMBL/GenBank/DDBJ whole genome shotgun (WGS) entry which is preliminary data.</text>
</comment>
<dbReference type="Proteomes" id="UP001172743">
    <property type="component" value="Unassembled WGS sequence"/>
</dbReference>
<dbReference type="EMBL" id="JAUHTQ010000004">
    <property type="protein sequence ID" value="MDN4493453.1"/>
    <property type="molecule type" value="Genomic_DNA"/>
</dbReference>
<dbReference type="RefSeq" id="WP_301137762.1">
    <property type="nucleotide sequence ID" value="NZ_JAUHTQ010000004.1"/>
</dbReference>